<dbReference type="Proteomes" id="UP000176723">
    <property type="component" value="Unassembled WGS sequence"/>
</dbReference>
<accession>A0A1G1VVF0</accession>
<name>A0A1G1VVF0_9BACT</name>
<dbReference type="CDD" id="cd03129">
    <property type="entry name" value="GAT1_Peptidase_E_like"/>
    <property type="match status" value="1"/>
</dbReference>
<comment type="caution">
    <text evidence="1">The sequence shown here is derived from an EMBL/GenBank/DDBJ whole genome shotgun (WGS) entry which is preliminary data.</text>
</comment>
<gene>
    <name evidence="1" type="ORF">A3A65_04145</name>
</gene>
<dbReference type="AlphaFoldDB" id="A0A1G1VVF0"/>
<protein>
    <recommendedName>
        <fullName evidence="3">Cyanophycinase</fullName>
    </recommendedName>
</protein>
<evidence type="ECO:0008006" key="3">
    <source>
        <dbReference type="Google" id="ProtNLM"/>
    </source>
</evidence>
<reference evidence="1 2" key="1">
    <citation type="journal article" date="2016" name="Nat. Commun.">
        <title>Thousands of microbial genomes shed light on interconnected biogeochemical processes in an aquifer system.</title>
        <authorList>
            <person name="Anantharaman K."/>
            <person name="Brown C.T."/>
            <person name="Hug L.A."/>
            <person name="Sharon I."/>
            <person name="Castelle C.J."/>
            <person name="Probst A.J."/>
            <person name="Thomas B.C."/>
            <person name="Singh A."/>
            <person name="Wilkins M.J."/>
            <person name="Karaoz U."/>
            <person name="Brodie E.L."/>
            <person name="Williams K.H."/>
            <person name="Hubbard S.S."/>
            <person name="Banfield J.F."/>
        </authorList>
    </citation>
    <scope>NUCLEOTIDE SEQUENCE [LARGE SCALE GENOMIC DNA]</scope>
</reference>
<dbReference type="Gene3D" id="3.40.50.880">
    <property type="match status" value="1"/>
</dbReference>
<dbReference type="InterPro" id="IPR029062">
    <property type="entry name" value="Class_I_gatase-like"/>
</dbReference>
<evidence type="ECO:0000313" key="1">
    <source>
        <dbReference type="EMBL" id="OGY19284.1"/>
    </source>
</evidence>
<dbReference type="STRING" id="1797593.A3A65_04145"/>
<organism evidence="1 2">
    <name type="scientific">Candidatus Chisholmbacteria bacterium RIFCSPLOWO2_01_FULL_49_14</name>
    <dbReference type="NCBI Taxonomy" id="1797593"/>
    <lineage>
        <taxon>Bacteria</taxon>
        <taxon>Candidatus Chisholmiibacteriota</taxon>
    </lineage>
</organism>
<evidence type="ECO:0000313" key="2">
    <source>
        <dbReference type="Proteomes" id="UP000176723"/>
    </source>
</evidence>
<proteinExistence type="predicted"/>
<dbReference type="EMBL" id="MHCL01000029">
    <property type="protein sequence ID" value="OGY19284.1"/>
    <property type="molecule type" value="Genomic_DNA"/>
</dbReference>
<sequence length="216" mass="24159">MKLYLFGGAETDQGQAPLLKQQISDVLAEIKPKQLLYIPYARIKVPKGEEETWGEGWVPRDLNLKGIELLDARNQNDLVHAKTPAIFMNGGPEGDVLYDKIISNNRLYDLVMNAGCIISESAGSTDCGEYRRTYRDDKVGTTKGLGILKSTIIEAHYTQRKRHELLRDEMKQAGAKYGLGIDSLTAAVIDTKTYPKKYRVIGSGRVELIRKDDLIS</sequence>